<protein>
    <recommendedName>
        <fullName evidence="4">DUF962 domain-containing protein</fullName>
    </recommendedName>
</protein>
<name>A0A2A2TKS4_9CYAN</name>
<dbReference type="AlphaFoldDB" id="A0A2A2TKS4"/>
<proteinExistence type="predicted"/>
<dbReference type="InterPro" id="IPR009305">
    <property type="entry name" value="Mpo1-like"/>
</dbReference>
<dbReference type="Pfam" id="PF06127">
    <property type="entry name" value="Mpo1-like"/>
    <property type="match status" value="1"/>
</dbReference>
<organism evidence="2 3">
    <name type="scientific">Brunnivagina elsteri CCALA 953</name>
    <dbReference type="NCBI Taxonomy" id="987040"/>
    <lineage>
        <taxon>Bacteria</taxon>
        <taxon>Bacillati</taxon>
        <taxon>Cyanobacteriota</taxon>
        <taxon>Cyanophyceae</taxon>
        <taxon>Nostocales</taxon>
        <taxon>Calotrichaceae</taxon>
        <taxon>Brunnivagina</taxon>
    </lineage>
</organism>
<accession>A0A2A2TKS4</accession>
<evidence type="ECO:0000256" key="1">
    <source>
        <dbReference type="SAM" id="Phobius"/>
    </source>
</evidence>
<evidence type="ECO:0008006" key="4">
    <source>
        <dbReference type="Google" id="ProtNLM"/>
    </source>
</evidence>
<keyword evidence="1" id="KW-0472">Membrane</keyword>
<keyword evidence="1" id="KW-1133">Transmembrane helix</keyword>
<comment type="caution">
    <text evidence="2">The sequence shown here is derived from an EMBL/GenBank/DDBJ whole genome shotgun (WGS) entry which is preliminary data.</text>
</comment>
<keyword evidence="3" id="KW-1185">Reference proteome</keyword>
<evidence type="ECO:0000313" key="2">
    <source>
        <dbReference type="EMBL" id="PAX57156.1"/>
    </source>
</evidence>
<evidence type="ECO:0000313" key="3">
    <source>
        <dbReference type="Proteomes" id="UP000218238"/>
    </source>
</evidence>
<dbReference type="EMBL" id="NTFS01000074">
    <property type="protein sequence ID" value="PAX57156.1"/>
    <property type="molecule type" value="Genomic_DNA"/>
</dbReference>
<keyword evidence="1" id="KW-0812">Transmembrane</keyword>
<feature type="transmembrane region" description="Helical" evidence="1">
    <location>
        <begin position="63"/>
        <end position="81"/>
    </location>
</feature>
<dbReference type="Proteomes" id="UP000218238">
    <property type="component" value="Unassembled WGS sequence"/>
</dbReference>
<gene>
    <name evidence="2" type="ORF">CK510_09305</name>
</gene>
<dbReference type="OrthoDB" id="460744at2"/>
<feature type="transmembrane region" description="Helical" evidence="1">
    <location>
        <begin position="38"/>
        <end position="57"/>
    </location>
</feature>
<sequence length="135" mass="15911">MHLTNQNPKNSINSEILDYPFTDYWDIFIIKHQHPINIALHILGILFFYSLLLTSWILNNPWLLIALPLTQTVGLLGHLLFERSHVDIQDAVFSLRASRCLGLMLLRTLQGKYRQDIHQRLEILHQYQAQKEMHN</sequence>
<reference evidence="2 3" key="1">
    <citation type="submission" date="2017-08" db="EMBL/GenBank/DDBJ databases">
        <title>Draft genome sequence of filamentous cyanobacterium Calothrix elsteri CCALA 953.</title>
        <authorList>
            <person name="Gagunashvili A.N."/>
            <person name="Elster J."/>
            <person name="Andresson O.S."/>
        </authorList>
    </citation>
    <scope>NUCLEOTIDE SEQUENCE [LARGE SCALE GENOMIC DNA]</scope>
    <source>
        <strain evidence="2 3">CCALA 953</strain>
    </source>
</reference>